<dbReference type="GO" id="GO:0008270">
    <property type="term" value="F:zinc ion binding"/>
    <property type="evidence" value="ECO:0007669"/>
    <property type="project" value="InterPro"/>
</dbReference>
<dbReference type="InterPro" id="IPR014891">
    <property type="entry name" value="DWNN_domain"/>
</dbReference>
<organism evidence="2">
    <name type="scientific">Arundo donax</name>
    <name type="common">Giant reed</name>
    <name type="synonym">Donax arundinaceus</name>
    <dbReference type="NCBI Taxonomy" id="35708"/>
    <lineage>
        <taxon>Eukaryota</taxon>
        <taxon>Viridiplantae</taxon>
        <taxon>Streptophyta</taxon>
        <taxon>Embryophyta</taxon>
        <taxon>Tracheophyta</taxon>
        <taxon>Spermatophyta</taxon>
        <taxon>Magnoliopsida</taxon>
        <taxon>Liliopsida</taxon>
        <taxon>Poales</taxon>
        <taxon>Poaceae</taxon>
        <taxon>PACMAD clade</taxon>
        <taxon>Arundinoideae</taxon>
        <taxon>Arundineae</taxon>
        <taxon>Arundo</taxon>
    </lineage>
</organism>
<sequence>MGVVHYRYRSGVQTFSVPVPGAFTSVAELKRLIAATGRHGRGRTRARGPREDIALCDPRTGEGDSLGPACLLACSVGEVGLLCQFRRAPRGVIVL</sequence>
<protein>
    <recommendedName>
        <fullName evidence="1">DWNN domain-containing protein</fullName>
    </recommendedName>
</protein>
<name>A0A0A9EKZ9_ARUDO</name>
<evidence type="ECO:0000313" key="2">
    <source>
        <dbReference type="EMBL" id="JAE01425.1"/>
    </source>
</evidence>
<evidence type="ECO:0000259" key="1">
    <source>
        <dbReference type="SMART" id="SM01180"/>
    </source>
</evidence>
<dbReference type="EMBL" id="GBRH01196471">
    <property type="protein sequence ID" value="JAE01425.1"/>
    <property type="molecule type" value="Transcribed_RNA"/>
</dbReference>
<feature type="domain" description="DWNN" evidence="1">
    <location>
        <begin position="4"/>
        <end position="89"/>
    </location>
</feature>
<proteinExistence type="predicted"/>
<reference evidence="2" key="2">
    <citation type="journal article" date="2015" name="Data Brief">
        <title>Shoot transcriptome of the giant reed, Arundo donax.</title>
        <authorList>
            <person name="Barrero R.A."/>
            <person name="Guerrero F.D."/>
            <person name="Moolhuijzen P."/>
            <person name="Goolsby J.A."/>
            <person name="Tidwell J."/>
            <person name="Bellgard S.E."/>
            <person name="Bellgard M.I."/>
        </authorList>
    </citation>
    <scope>NUCLEOTIDE SEQUENCE</scope>
    <source>
        <tissue evidence="2">Shoot tissue taken approximately 20 cm above the soil surface</tissue>
    </source>
</reference>
<dbReference type="AlphaFoldDB" id="A0A0A9EKZ9"/>
<dbReference type="SMART" id="SM01180">
    <property type="entry name" value="DWNN"/>
    <property type="match status" value="1"/>
</dbReference>
<dbReference type="Pfam" id="PF08783">
    <property type="entry name" value="DWNN"/>
    <property type="match status" value="1"/>
</dbReference>
<dbReference type="Gene3D" id="3.10.20.90">
    <property type="entry name" value="Phosphatidylinositol 3-kinase Catalytic Subunit, Chain A, domain 1"/>
    <property type="match status" value="1"/>
</dbReference>
<reference evidence="2" key="1">
    <citation type="submission" date="2014-09" db="EMBL/GenBank/DDBJ databases">
        <authorList>
            <person name="Magalhaes I.L.F."/>
            <person name="Oliveira U."/>
            <person name="Santos F.R."/>
            <person name="Vidigal T.H.D.A."/>
            <person name="Brescovit A.D."/>
            <person name="Santos A.J."/>
        </authorList>
    </citation>
    <scope>NUCLEOTIDE SEQUENCE</scope>
    <source>
        <tissue evidence="2">Shoot tissue taken approximately 20 cm above the soil surface</tissue>
    </source>
</reference>
<accession>A0A0A9EKZ9</accession>